<dbReference type="VEuPathDB" id="TriTrypDB:TCDM_03765"/>
<dbReference type="VEuPathDB" id="TriTrypDB:TcCL_NonESM09470"/>
<dbReference type="VEuPathDB" id="TriTrypDB:TcYC6_0036130"/>
<dbReference type="Proteomes" id="UP000246121">
    <property type="component" value="Unassembled WGS sequence"/>
</dbReference>
<feature type="region of interest" description="Disordered" evidence="1">
    <location>
        <begin position="145"/>
        <end position="211"/>
    </location>
</feature>
<evidence type="ECO:0000256" key="1">
    <source>
        <dbReference type="SAM" id="MobiDB-lite"/>
    </source>
</evidence>
<dbReference type="VEuPathDB" id="TriTrypDB:TcCLB.511127.190"/>
<dbReference type="VEuPathDB" id="TriTrypDB:BCY84_01324"/>
<dbReference type="VEuPathDB" id="TriTrypDB:Tc_MARK_5220"/>
<name>A0A2V2VGH4_TRYCR</name>
<dbReference type="VEuPathDB" id="TriTrypDB:TcCLB.509023.170"/>
<organism evidence="2 3">
    <name type="scientific">Trypanosoma cruzi</name>
    <dbReference type="NCBI Taxonomy" id="5693"/>
    <lineage>
        <taxon>Eukaryota</taxon>
        <taxon>Discoba</taxon>
        <taxon>Euglenozoa</taxon>
        <taxon>Kinetoplastea</taxon>
        <taxon>Metakinetoplastina</taxon>
        <taxon>Trypanosomatida</taxon>
        <taxon>Trypanosomatidae</taxon>
        <taxon>Trypanosoma</taxon>
        <taxon>Schizotrypanum</taxon>
    </lineage>
</organism>
<sequence>MCRNGLLLLPQCPCGGAHGRRGGWTCVAGTGSGRHANGAGGYTLRSSPPLERSRRREGAMWCNVLGRWAALLVLGGGSIDKDVWTDRIAYFIEKAAKRLDGAIKQRRTRRSEGAGAERGERTLRVSPDTVRLVCLELGGGGPLIGGWNQQHKQQQQQQQQQQMQQQQQQQSYVPTQPVSGLFHARTGSDGNRAGAVHSESQEGGGAASPPIGAVLPRIGSAGIVSLEAPYSVSMHETTTEGGSAAATAPAVTMAMGLQHTLRCFSVPIIYEDHHFFLLLMCNVPLLFALPVELRIPADVLTLRCALSVRRVIFDGVLYAAFCGNLVELSFASEPQFTASFDVYSEKSCHRQQLQLHRPYFSQSSSCGSVRGTAAGERSASVPTSTPPLAGNTVSGGNRFKEKLQEIVDLAVKRSLQSITYPCVLRGVVGKSRRPTPEDGNTGDDTSANPHEDGLLTWSLAKATLPLCC</sequence>
<accession>A0A2V2VGH4</accession>
<dbReference type="VEuPathDB" id="TriTrypDB:C4B63_27g186"/>
<comment type="caution">
    <text evidence="2">The sequence shown here is derived from an EMBL/GenBank/DDBJ whole genome shotgun (WGS) entry which is preliminary data.</text>
</comment>
<evidence type="ECO:0000313" key="3">
    <source>
        <dbReference type="Proteomes" id="UP000246121"/>
    </source>
</evidence>
<dbReference type="VEuPathDB" id="TriTrypDB:C3747_74g81"/>
<dbReference type="VEuPathDB" id="TriTrypDB:TCSYLVIO_006483"/>
<gene>
    <name evidence="2" type="ORF">C4B63_27g186</name>
</gene>
<proteinExistence type="predicted"/>
<dbReference type="VEuPathDB" id="TriTrypDB:TcG_05658"/>
<feature type="region of interest" description="Disordered" evidence="1">
    <location>
        <begin position="429"/>
        <end position="452"/>
    </location>
</feature>
<dbReference type="VEuPathDB" id="TriTrypDB:TcBrA4_0109230"/>
<evidence type="ECO:0000313" key="2">
    <source>
        <dbReference type="EMBL" id="PWU94288.1"/>
    </source>
</evidence>
<reference evidence="2 3" key="1">
    <citation type="journal article" date="2018" name="Microb. Genom.">
        <title>Expanding an expanded genome: long-read sequencing of Trypanosoma cruzi.</title>
        <authorList>
            <person name="Berna L."/>
            <person name="Rodriguez M."/>
            <person name="Chiribao M.L."/>
            <person name="Parodi-Talice A."/>
            <person name="Pita S."/>
            <person name="Rijo G."/>
            <person name="Alvarez-Valin F."/>
            <person name="Robello C."/>
        </authorList>
    </citation>
    <scope>NUCLEOTIDE SEQUENCE [LARGE SCALE GENOMIC DNA]</scope>
    <source>
        <strain evidence="2 3">Dm28c</strain>
    </source>
</reference>
<feature type="region of interest" description="Disordered" evidence="1">
    <location>
        <begin position="371"/>
        <end position="394"/>
    </location>
</feature>
<feature type="compositionally biased region" description="Low complexity" evidence="1">
    <location>
        <begin position="145"/>
        <end position="170"/>
    </location>
</feature>
<dbReference type="AlphaFoldDB" id="A0A2V2VGH4"/>
<dbReference type="EMBL" id="PRFA01000027">
    <property type="protein sequence ID" value="PWU94288.1"/>
    <property type="molecule type" value="Genomic_DNA"/>
</dbReference>
<protein>
    <submittedName>
        <fullName evidence="2">Uncharacterized protein</fullName>
    </submittedName>
</protein>
<dbReference type="VEuPathDB" id="TriTrypDB:ECC02_006077"/>